<dbReference type="AlphaFoldDB" id="A0A7X0D5B1"/>
<accession>A0A7X0D5B1</accession>
<dbReference type="Proteomes" id="UP000546642">
    <property type="component" value="Unassembled WGS sequence"/>
</dbReference>
<proteinExistence type="predicted"/>
<dbReference type="EMBL" id="JACHDS010000001">
    <property type="protein sequence ID" value="MBB6172202.1"/>
    <property type="molecule type" value="Genomic_DNA"/>
</dbReference>
<gene>
    <name evidence="1" type="ORF">HNR23_002262</name>
</gene>
<dbReference type="RefSeq" id="WP_184075533.1">
    <property type="nucleotide sequence ID" value="NZ_JACHDS010000001.1"/>
</dbReference>
<reference evidence="1 2" key="1">
    <citation type="submission" date="2020-08" db="EMBL/GenBank/DDBJ databases">
        <title>Sequencing the genomes of 1000 actinobacteria strains.</title>
        <authorList>
            <person name="Klenk H.-P."/>
        </authorList>
    </citation>
    <scope>NUCLEOTIDE SEQUENCE [LARGE SCALE GENOMIC DNA]</scope>
    <source>
        <strain evidence="1 2">DSM 46659</strain>
    </source>
</reference>
<comment type="caution">
    <text evidence="1">The sequence shown here is derived from an EMBL/GenBank/DDBJ whole genome shotgun (WGS) entry which is preliminary data.</text>
</comment>
<evidence type="ECO:0000313" key="1">
    <source>
        <dbReference type="EMBL" id="MBB6172202.1"/>
    </source>
</evidence>
<protein>
    <submittedName>
        <fullName evidence="1">Uncharacterized protein</fullName>
    </submittedName>
</protein>
<sequence>MNNHTTPAEQLTATLRDLRADPTIAYTDWNGHAMCLTCMPHHEAQRLADANQELGEIYPWNIDPGTRVDCDKCGALIHEEPEGE</sequence>
<evidence type="ECO:0000313" key="2">
    <source>
        <dbReference type="Proteomes" id="UP000546642"/>
    </source>
</evidence>
<organism evidence="1 2">
    <name type="scientific">Nocardiopsis mwathae</name>
    <dbReference type="NCBI Taxonomy" id="1472723"/>
    <lineage>
        <taxon>Bacteria</taxon>
        <taxon>Bacillati</taxon>
        <taxon>Actinomycetota</taxon>
        <taxon>Actinomycetes</taxon>
        <taxon>Streptosporangiales</taxon>
        <taxon>Nocardiopsidaceae</taxon>
        <taxon>Nocardiopsis</taxon>
    </lineage>
</organism>
<keyword evidence="2" id="KW-1185">Reference proteome</keyword>
<name>A0A7X0D5B1_9ACTN</name>